<dbReference type="RefSeq" id="WP_302035483.1">
    <property type="nucleotide sequence ID" value="NZ_JAUKPO010000001.1"/>
</dbReference>
<evidence type="ECO:0000256" key="1">
    <source>
        <dbReference type="SAM" id="SignalP"/>
    </source>
</evidence>
<dbReference type="Pfam" id="PF10626">
    <property type="entry name" value="TraO"/>
    <property type="match status" value="1"/>
</dbReference>
<evidence type="ECO:0000313" key="3">
    <source>
        <dbReference type="Proteomes" id="UP001168528"/>
    </source>
</evidence>
<dbReference type="Proteomes" id="UP001168528">
    <property type="component" value="Unassembled WGS sequence"/>
</dbReference>
<comment type="caution">
    <text evidence="2">The sequence shown here is derived from an EMBL/GenBank/DDBJ whole genome shotgun (WGS) entry which is preliminary data.</text>
</comment>
<dbReference type="EMBL" id="JAUKPO010000001">
    <property type="protein sequence ID" value="MDO1444679.1"/>
    <property type="molecule type" value="Genomic_DNA"/>
</dbReference>
<name>A0ABT8QYD3_9BACT</name>
<keyword evidence="3" id="KW-1185">Reference proteome</keyword>
<sequence length="190" mass="21281">MRYVLLFLCCCLLSSAGAQIHQAGQRFIEVGGGLTNRMQLIKPANSGYRLKASLGKYGKKEGSYQLDLITQKKYYQPNEKLTAVNQYFLGGTFSPKAFSTTDRQFYIHPALGILIGYEATRSEEAFSSDTVAVNPNKFLVGVSGGLNGEWNMTSQMAFLVFARVNYLPSSAIEHFHFHYGIGIRFNYFKN</sequence>
<gene>
    <name evidence="2" type="ORF">Q0590_00375</name>
</gene>
<protein>
    <submittedName>
        <fullName evidence="2">Conjugal transfer protein TraO</fullName>
    </submittedName>
</protein>
<reference evidence="2" key="1">
    <citation type="submission" date="2023-07" db="EMBL/GenBank/DDBJ databases">
        <title>The genome sequence of Rhodocytophaga aerolata KACC 12507.</title>
        <authorList>
            <person name="Zhang X."/>
        </authorList>
    </citation>
    <scope>NUCLEOTIDE SEQUENCE</scope>
    <source>
        <strain evidence="2">KACC 12507</strain>
    </source>
</reference>
<organism evidence="2 3">
    <name type="scientific">Rhodocytophaga aerolata</name>
    <dbReference type="NCBI Taxonomy" id="455078"/>
    <lineage>
        <taxon>Bacteria</taxon>
        <taxon>Pseudomonadati</taxon>
        <taxon>Bacteroidota</taxon>
        <taxon>Cytophagia</taxon>
        <taxon>Cytophagales</taxon>
        <taxon>Rhodocytophagaceae</taxon>
        <taxon>Rhodocytophaga</taxon>
    </lineage>
</organism>
<accession>A0ABT8QYD3</accession>
<feature type="signal peptide" evidence="1">
    <location>
        <begin position="1"/>
        <end position="18"/>
    </location>
</feature>
<evidence type="ECO:0000313" key="2">
    <source>
        <dbReference type="EMBL" id="MDO1444679.1"/>
    </source>
</evidence>
<proteinExistence type="predicted"/>
<keyword evidence="1" id="KW-0732">Signal</keyword>
<feature type="chain" id="PRO_5045841770" evidence="1">
    <location>
        <begin position="19"/>
        <end position="190"/>
    </location>
</feature>
<dbReference type="InterPro" id="IPR018899">
    <property type="entry name" value="Conjug_transposon_Tra0"/>
</dbReference>